<keyword evidence="1" id="KW-1133">Transmembrane helix</keyword>
<evidence type="ECO:0000313" key="2">
    <source>
        <dbReference type="EMBL" id="KAF2112675.1"/>
    </source>
</evidence>
<proteinExistence type="predicted"/>
<keyword evidence="1" id="KW-0812">Transmembrane</keyword>
<feature type="transmembrane region" description="Helical" evidence="1">
    <location>
        <begin position="63"/>
        <end position="83"/>
    </location>
</feature>
<keyword evidence="1" id="KW-0472">Membrane</keyword>
<reference evidence="2" key="1">
    <citation type="journal article" date="2020" name="Stud. Mycol.">
        <title>101 Dothideomycetes genomes: a test case for predicting lifestyles and emergence of pathogens.</title>
        <authorList>
            <person name="Haridas S."/>
            <person name="Albert R."/>
            <person name="Binder M."/>
            <person name="Bloem J."/>
            <person name="Labutti K."/>
            <person name="Salamov A."/>
            <person name="Andreopoulos B."/>
            <person name="Baker S."/>
            <person name="Barry K."/>
            <person name="Bills G."/>
            <person name="Bluhm B."/>
            <person name="Cannon C."/>
            <person name="Castanera R."/>
            <person name="Culley D."/>
            <person name="Daum C."/>
            <person name="Ezra D."/>
            <person name="Gonzalez J."/>
            <person name="Henrissat B."/>
            <person name="Kuo A."/>
            <person name="Liang C."/>
            <person name="Lipzen A."/>
            <person name="Lutzoni F."/>
            <person name="Magnuson J."/>
            <person name="Mondo S."/>
            <person name="Nolan M."/>
            <person name="Ohm R."/>
            <person name="Pangilinan J."/>
            <person name="Park H.-J."/>
            <person name="Ramirez L."/>
            <person name="Alfaro M."/>
            <person name="Sun H."/>
            <person name="Tritt A."/>
            <person name="Yoshinaga Y."/>
            <person name="Zwiers L.-H."/>
            <person name="Turgeon B."/>
            <person name="Goodwin S."/>
            <person name="Spatafora J."/>
            <person name="Crous P."/>
            <person name="Grigoriev I."/>
        </authorList>
    </citation>
    <scope>NUCLEOTIDE SEQUENCE</scope>
    <source>
        <strain evidence="2">CBS 627.86</strain>
    </source>
</reference>
<sequence>MPRSNSYTYKHPISSEPAYASSLNTEAANGTTTFVHRRKPDGLPRPNASAWMTLKREDKQDTIAKYTLIILALFFLYSIVMVIREECFDASAPGDIYGTAAIPWVVRELRNRTLS</sequence>
<accession>A0A6A5YZU4</accession>
<organism evidence="2 3">
    <name type="scientific">Lophiotrema nucula</name>
    <dbReference type="NCBI Taxonomy" id="690887"/>
    <lineage>
        <taxon>Eukaryota</taxon>
        <taxon>Fungi</taxon>
        <taxon>Dikarya</taxon>
        <taxon>Ascomycota</taxon>
        <taxon>Pezizomycotina</taxon>
        <taxon>Dothideomycetes</taxon>
        <taxon>Pleosporomycetidae</taxon>
        <taxon>Pleosporales</taxon>
        <taxon>Lophiotremataceae</taxon>
        <taxon>Lophiotrema</taxon>
    </lineage>
</organism>
<evidence type="ECO:0000256" key="1">
    <source>
        <dbReference type="SAM" id="Phobius"/>
    </source>
</evidence>
<evidence type="ECO:0000313" key="3">
    <source>
        <dbReference type="Proteomes" id="UP000799770"/>
    </source>
</evidence>
<dbReference type="EMBL" id="ML977330">
    <property type="protein sequence ID" value="KAF2112675.1"/>
    <property type="molecule type" value="Genomic_DNA"/>
</dbReference>
<gene>
    <name evidence="2" type="ORF">BDV96DRAFT_648921</name>
</gene>
<keyword evidence="3" id="KW-1185">Reference proteome</keyword>
<protein>
    <submittedName>
        <fullName evidence="2">Uncharacterized protein</fullName>
    </submittedName>
</protein>
<dbReference type="Proteomes" id="UP000799770">
    <property type="component" value="Unassembled WGS sequence"/>
</dbReference>
<dbReference type="AlphaFoldDB" id="A0A6A5YZU4"/>
<name>A0A6A5YZU4_9PLEO</name>